<proteinExistence type="predicted"/>
<dbReference type="InterPro" id="IPR037012">
    <property type="entry name" value="NanQ/TabA/YiaL_sf"/>
</dbReference>
<protein>
    <recommendedName>
        <fullName evidence="3">YhcH/YjgK/YiaL family protein</fullName>
    </recommendedName>
</protein>
<reference evidence="1 2" key="1">
    <citation type="submission" date="2016-05" db="EMBL/GenBank/DDBJ databases">
        <title>Paenibacillus sp. 1ZS3-15 nov., isolated from the rhizosphere soil.</title>
        <authorList>
            <person name="Zhang X.X."/>
            <person name="Zhang J."/>
        </authorList>
    </citation>
    <scope>NUCLEOTIDE SEQUENCE [LARGE SCALE GENOMIC DNA]</scope>
    <source>
        <strain evidence="1 2">1ZS3-15</strain>
    </source>
</reference>
<keyword evidence="2" id="KW-1185">Reference proteome</keyword>
<dbReference type="RefSeq" id="WP_068663421.1">
    <property type="nucleotide sequence ID" value="NZ_LYPB01000052.1"/>
</dbReference>
<dbReference type="GO" id="GO:0005829">
    <property type="term" value="C:cytosol"/>
    <property type="evidence" value="ECO:0007669"/>
    <property type="project" value="TreeGrafter"/>
</dbReference>
<evidence type="ECO:0000313" key="2">
    <source>
        <dbReference type="Proteomes" id="UP000078454"/>
    </source>
</evidence>
<dbReference type="AlphaFoldDB" id="A0A198AH22"/>
<gene>
    <name evidence="1" type="ORF">A8708_09600</name>
</gene>
<dbReference type="Pfam" id="PF04074">
    <property type="entry name" value="DUF386"/>
    <property type="match status" value="1"/>
</dbReference>
<dbReference type="Gene3D" id="2.60.120.370">
    <property type="entry name" value="YhcH/YjgK/YiaL"/>
    <property type="match status" value="1"/>
</dbReference>
<evidence type="ECO:0008006" key="3">
    <source>
        <dbReference type="Google" id="ProtNLM"/>
    </source>
</evidence>
<evidence type="ECO:0000313" key="1">
    <source>
        <dbReference type="EMBL" id="OAS20228.1"/>
    </source>
</evidence>
<dbReference type="OrthoDB" id="9792756at2"/>
<dbReference type="PANTHER" id="PTHR34986:SF1">
    <property type="entry name" value="PROTEIN YIAL"/>
    <property type="match status" value="1"/>
</dbReference>
<accession>A0A198AH22</accession>
<dbReference type="STRING" id="1850517.A8708_09600"/>
<dbReference type="PANTHER" id="PTHR34986">
    <property type="entry name" value="EVOLVED BETA-GALACTOSIDASE SUBUNIT BETA"/>
    <property type="match status" value="1"/>
</dbReference>
<organism evidence="1 2">
    <name type="scientific">Paenibacillus oryzisoli</name>
    <dbReference type="NCBI Taxonomy" id="1850517"/>
    <lineage>
        <taxon>Bacteria</taxon>
        <taxon>Bacillati</taxon>
        <taxon>Bacillota</taxon>
        <taxon>Bacilli</taxon>
        <taxon>Bacillales</taxon>
        <taxon>Paenibacillaceae</taxon>
        <taxon>Paenibacillus</taxon>
    </lineage>
</organism>
<sequence length="163" mass="18953">MIISDVLHFEQERHLWPAAVARGIDYILNRNLAELEVGRYDLEGDNGHLMYANVQESVTRPREEQMPESHVVYTDIQFLVSGEERLCFYKLTDKAIIVDNKFESHDIAFYESQHNLPETDIMLKPGMFAVCFPSDIHRPNCLITESTTNKKIVIKIHRDLLHL</sequence>
<name>A0A198AH22_9BACL</name>
<dbReference type="SUPFAM" id="SSF51197">
    <property type="entry name" value="Clavaminate synthase-like"/>
    <property type="match status" value="1"/>
</dbReference>
<dbReference type="EMBL" id="LYPB01000052">
    <property type="protein sequence ID" value="OAS20228.1"/>
    <property type="molecule type" value="Genomic_DNA"/>
</dbReference>
<comment type="caution">
    <text evidence="1">The sequence shown here is derived from an EMBL/GenBank/DDBJ whole genome shotgun (WGS) entry which is preliminary data.</text>
</comment>
<dbReference type="InterPro" id="IPR004375">
    <property type="entry name" value="NanQ/TabA/YiaL"/>
</dbReference>
<dbReference type="NCBIfam" id="TIGR00022">
    <property type="entry name" value="YhcH/YjgK/YiaL family protein"/>
    <property type="match status" value="1"/>
</dbReference>
<dbReference type="Proteomes" id="UP000078454">
    <property type="component" value="Unassembled WGS sequence"/>
</dbReference>